<dbReference type="PANTHER" id="PTHR30151:SF38">
    <property type="entry name" value="ALIPHATIC SULFONATES TRANSPORT PERMEASE PROTEIN SSUC-RELATED"/>
    <property type="match status" value="1"/>
</dbReference>
<sequence length="306" mass="32610">MSKAIGEWSPGAAHAAARGTSTATLRGAPAAAHGANPADTPPPRTAQLRRRARTVGWHLAPWLLPAALFALWSIGCERGWIAQQILPPPRLVFDTLYELARSGDLAHHTLISLQRVLLGFAAGTLAGVLIGAALGLSRSFEAYVLPGFNALVQIPVLGWLPFLLLLVGVGEPLKYLLIAHAALVPVTLGTMQGFRQTPAALDEVARGFGYSRWQRIAYVVLPAAVPTLATGVRLAFTKSWLALVVVELVASSEGLGYLIVYGRQLFQLDLVMAAVVIVGAIGFAINRLLDALEARLRRGQPSAFRA</sequence>
<evidence type="ECO:0000256" key="1">
    <source>
        <dbReference type="ARBA" id="ARBA00004651"/>
    </source>
</evidence>
<evidence type="ECO:0000256" key="3">
    <source>
        <dbReference type="ARBA" id="ARBA00022475"/>
    </source>
</evidence>
<feature type="transmembrane region" description="Helical" evidence="7">
    <location>
        <begin position="215"/>
        <end position="234"/>
    </location>
</feature>
<feature type="transmembrane region" description="Helical" evidence="7">
    <location>
        <begin position="116"/>
        <end position="136"/>
    </location>
</feature>
<evidence type="ECO:0000313" key="11">
    <source>
        <dbReference type="Proteomes" id="UP001431019"/>
    </source>
</evidence>
<dbReference type="Pfam" id="PF00528">
    <property type="entry name" value="BPD_transp_1"/>
    <property type="match status" value="1"/>
</dbReference>
<dbReference type="Proteomes" id="UP001431019">
    <property type="component" value="Unassembled WGS sequence"/>
</dbReference>
<evidence type="ECO:0000256" key="5">
    <source>
        <dbReference type="ARBA" id="ARBA00022989"/>
    </source>
</evidence>
<feature type="domain" description="ABC transmembrane type-1" evidence="9">
    <location>
        <begin position="105"/>
        <end position="289"/>
    </location>
</feature>
<comment type="similarity">
    <text evidence="7">Belongs to the binding-protein-dependent transport system permease family.</text>
</comment>
<dbReference type="InterPro" id="IPR000515">
    <property type="entry name" value="MetI-like"/>
</dbReference>
<accession>A0ABS8K147</accession>
<keyword evidence="5 7" id="KW-1133">Transmembrane helix</keyword>
<keyword evidence="6 7" id="KW-0472">Membrane</keyword>
<dbReference type="PANTHER" id="PTHR30151">
    <property type="entry name" value="ALKANE SULFONATE ABC TRANSPORTER-RELATED, MEMBRANE SUBUNIT"/>
    <property type="match status" value="1"/>
</dbReference>
<keyword evidence="4 7" id="KW-0812">Transmembrane</keyword>
<evidence type="ECO:0000256" key="8">
    <source>
        <dbReference type="SAM" id="MobiDB-lite"/>
    </source>
</evidence>
<evidence type="ECO:0000256" key="7">
    <source>
        <dbReference type="RuleBase" id="RU363032"/>
    </source>
</evidence>
<evidence type="ECO:0000256" key="4">
    <source>
        <dbReference type="ARBA" id="ARBA00022692"/>
    </source>
</evidence>
<dbReference type="PROSITE" id="PS50928">
    <property type="entry name" value="ABC_TM1"/>
    <property type="match status" value="1"/>
</dbReference>
<evidence type="ECO:0000313" key="10">
    <source>
        <dbReference type="EMBL" id="MCC8395886.1"/>
    </source>
</evidence>
<protein>
    <submittedName>
        <fullName evidence="10">ABC transporter permease</fullName>
    </submittedName>
</protein>
<evidence type="ECO:0000256" key="6">
    <source>
        <dbReference type="ARBA" id="ARBA00023136"/>
    </source>
</evidence>
<feature type="transmembrane region" description="Helical" evidence="7">
    <location>
        <begin position="54"/>
        <end position="74"/>
    </location>
</feature>
<keyword evidence="3" id="KW-1003">Cell membrane</keyword>
<dbReference type="SUPFAM" id="SSF161098">
    <property type="entry name" value="MetI-like"/>
    <property type="match status" value="1"/>
</dbReference>
<gene>
    <name evidence="10" type="ORF">LJ656_25190</name>
</gene>
<feature type="region of interest" description="Disordered" evidence="8">
    <location>
        <begin position="1"/>
        <end position="20"/>
    </location>
</feature>
<dbReference type="CDD" id="cd06261">
    <property type="entry name" value="TM_PBP2"/>
    <property type="match status" value="1"/>
</dbReference>
<feature type="transmembrane region" description="Helical" evidence="7">
    <location>
        <begin position="148"/>
        <end position="169"/>
    </location>
</feature>
<name>A0ABS8K147_9BURK</name>
<dbReference type="Gene3D" id="1.10.3720.10">
    <property type="entry name" value="MetI-like"/>
    <property type="match status" value="1"/>
</dbReference>
<evidence type="ECO:0000259" key="9">
    <source>
        <dbReference type="PROSITE" id="PS50928"/>
    </source>
</evidence>
<feature type="transmembrane region" description="Helical" evidence="7">
    <location>
        <begin position="240"/>
        <end position="261"/>
    </location>
</feature>
<keyword evidence="2 7" id="KW-0813">Transport</keyword>
<evidence type="ECO:0000256" key="2">
    <source>
        <dbReference type="ARBA" id="ARBA00022448"/>
    </source>
</evidence>
<proteinExistence type="inferred from homology"/>
<feature type="transmembrane region" description="Helical" evidence="7">
    <location>
        <begin position="268"/>
        <end position="289"/>
    </location>
</feature>
<organism evidence="10 11">
    <name type="scientific">Paraburkholderia sejongensis</name>
    <dbReference type="NCBI Taxonomy" id="2886946"/>
    <lineage>
        <taxon>Bacteria</taxon>
        <taxon>Pseudomonadati</taxon>
        <taxon>Pseudomonadota</taxon>
        <taxon>Betaproteobacteria</taxon>
        <taxon>Burkholderiales</taxon>
        <taxon>Burkholderiaceae</taxon>
        <taxon>Paraburkholderia</taxon>
    </lineage>
</organism>
<dbReference type="RefSeq" id="WP_230512243.1">
    <property type="nucleotide sequence ID" value="NZ_JAJITD010000014.1"/>
</dbReference>
<comment type="caution">
    <text evidence="10">The sequence shown here is derived from an EMBL/GenBank/DDBJ whole genome shotgun (WGS) entry which is preliminary data.</text>
</comment>
<dbReference type="InterPro" id="IPR035906">
    <property type="entry name" value="MetI-like_sf"/>
</dbReference>
<dbReference type="EMBL" id="JAJITD010000014">
    <property type="protein sequence ID" value="MCC8395886.1"/>
    <property type="molecule type" value="Genomic_DNA"/>
</dbReference>
<feature type="transmembrane region" description="Helical" evidence="7">
    <location>
        <begin position="175"/>
        <end position="194"/>
    </location>
</feature>
<comment type="subcellular location">
    <subcellularLocation>
        <location evidence="1 7">Cell membrane</location>
        <topology evidence="1 7">Multi-pass membrane protein</topology>
    </subcellularLocation>
</comment>
<reference evidence="10 11" key="1">
    <citation type="submission" date="2021-11" db="EMBL/GenBank/DDBJ databases">
        <authorList>
            <person name="Oh E.-T."/>
            <person name="Kim S.-B."/>
        </authorList>
    </citation>
    <scope>NUCLEOTIDE SEQUENCE [LARGE SCALE GENOMIC DNA]</scope>
    <source>
        <strain evidence="10 11">MMS20-SJTR3</strain>
    </source>
</reference>
<keyword evidence="11" id="KW-1185">Reference proteome</keyword>